<reference evidence="5" key="1">
    <citation type="submission" date="2021-12" db="EMBL/GenBank/DDBJ databases">
        <authorList>
            <person name="King R."/>
        </authorList>
    </citation>
    <scope>NUCLEOTIDE SEQUENCE</scope>
</reference>
<feature type="domain" description="CN hydrolase" evidence="4">
    <location>
        <begin position="40"/>
        <end position="304"/>
    </location>
</feature>
<name>A0A9P0BU34_CHRIL</name>
<dbReference type="PROSITE" id="PS50263">
    <property type="entry name" value="CN_HYDROLASE"/>
    <property type="match status" value="1"/>
</dbReference>
<dbReference type="Gene3D" id="3.60.110.10">
    <property type="entry name" value="Carbon-nitrogen hydrolase"/>
    <property type="match status" value="1"/>
</dbReference>
<dbReference type="OrthoDB" id="10250282at2759"/>
<evidence type="ECO:0000256" key="1">
    <source>
        <dbReference type="ARBA" id="ARBA00008225"/>
    </source>
</evidence>
<evidence type="ECO:0000313" key="5">
    <source>
        <dbReference type="EMBL" id="CAH0595382.1"/>
    </source>
</evidence>
<comment type="similarity">
    <text evidence="1">Belongs to the carbon-nitrogen hydrolase superfamily. BTD/VNN family.</text>
</comment>
<gene>
    <name evidence="5" type="ORF">CINC_LOCUS6761</name>
</gene>
<dbReference type="PANTHER" id="PTHR10609:SF14">
    <property type="entry name" value="BIOTINIDASE"/>
    <property type="match status" value="1"/>
</dbReference>
<dbReference type="Pfam" id="PF00795">
    <property type="entry name" value="CN_hydrolase"/>
    <property type="match status" value="1"/>
</dbReference>
<feature type="signal peptide" evidence="3">
    <location>
        <begin position="1"/>
        <end position="31"/>
    </location>
</feature>
<evidence type="ECO:0000256" key="3">
    <source>
        <dbReference type="SAM" id="SignalP"/>
    </source>
</evidence>
<keyword evidence="2" id="KW-0378">Hydrolase</keyword>
<evidence type="ECO:0000259" key="4">
    <source>
        <dbReference type="PROSITE" id="PS50263"/>
    </source>
</evidence>
<feature type="chain" id="PRO_5040200456" description="CN hydrolase domain-containing protein" evidence="3">
    <location>
        <begin position="32"/>
        <end position="546"/>
    </location>
</feature>
<evidence type="ECO:0000313" key="6">
    <source>
        <dbReference type="Proteomes" id="UP001154114"/>
    </source>
</evidence>
<dbReference type="EMBL" id="LR824024">
    <property type="protein sequence ID" value="CAH0595382.1"/>
    <property type="molecule type" value="Genomic_DNA"/>
</dbReference>
<dbReference type="Proteomes" id="UP001154114">
    <property type="component" value="Chromosome 21"/>
</dbReference>
<protein>
    <recommendedName>
        <fullName evidence="4">CN hydrolase domain-containing protein</fullName>
    </recommendedName>
</protein>
<dbReference type="InterPro" id="IPR043957">
    <property type="entry name" value="Vanin_C"/>
</dbReference>
<proteinExistence type="inferred from homology"/>
<dbReference type="PANTHER" id="PTHR10609">
    <property type="entry name" value="BIOTINIDASE-RELATED"/>
    <property type="match status" value="1"/>
</dbReference>
<accession>A0A9P0BU34</accession>
<keyword evidence="6" id="KW-1185">Reference proteome</keyword>
<keyword evidence="3" id="KW-0732">Signal</keyword>
<dbReference type="AlphaFoldDB" id="A0A9P0BU34"/>
<sequence length="546" mass="61360">MRVGSHRYKHNNMKQLCIVVLLVSVFGLSLQKSTPQDPHYVAAVVEYNRLSTDVKNNTERYVSLIQDAAQQNADIVVFPELTLTNSQYTFEVPINGLVKEQPVPALYPSGYDEAIVAISKAALDNQIYVVINGREAMDCTLATTRAVEYCPEQKAYIFNTNVVFDRKGAIIDRYRKINLFGEPAHTPALRPDLGKFQTDFGVTFGHFVCFDLMFQVPAVQVVQKEAIKNIIFPTMWFSELPYLTAVQIQEAYAYSLDVNFLGSGANNVRVGSAGSGIYSGKAGALISTMPGLPATRLLVATVPKVPGQITEPFAGPIYDNPTEHDNLKLIVDPSLASHHSKLLVPGYQEITLEDGDVSCTFRVKLSRRNGAEAVHYRAFVRDGTTRADRRDLGVVGCLLSACRTDDVASCPYKFTKNEENPIEELEIKMKTYRNEYNTSQHCNNIQYYPTSFRYNHFPLSSKNFTFTMSSEENCESENEIQDNVSVFQKELISKSKREEISFKLEVPQKELVSFGIFGRIYTRDEDHSLEPMVGESSNELYGFTDY</sequence>
<dbReference type="Pfam" id="PF19018">
    <property type="entry name" value="Vanin_C"/>
    <property type="match status" value="1"/>
</dbReference>
<dbReference type="SUPFAM" id="SSF56317">
    <property type="entry name" value="Carbon-nitrogen hydrolase"/>
    <property type="match status" value="1"/>
</dbReference>
<dbReference type="InterPro" id="IPR040154">
    <property type="entry name" value="Biotinidase/VNN"/>
</dbReference>
<dbReference type="GO" id="GO:0016787">
    <property type="term" value="F:hydrolase activity"/>
    <property type="evidence" value="ECO:0007669"/>
    <property type="project" value="UniProtKB-KW"/>
</dbReference>
<dbReference type="InterPro" id="IPR003010">
    <property type="entry name" value="C-N_Hydrolase"/>
</dbReference>
<organism evidence="5 6">
    <name type="scientific">Chrysodeixis includens</name>
    <name type="common">Soybean looper</name>
    <name type="synonym">Pseudoplusia includens</name>
    <dbReference type="NCBI Taxonomy" id="689277"/>
    <lineage>
        <taxon>Eukaryota</taxon>
        <taxon>Metazoa</taxon>
        <taxon>Ecdysozoa</taxon>
        <taxon>Arthropoda</taxon>
        <taxon>Hexapoda</taxon>
        <taxon>Insecta</taxon>
        <taxon>Pterygota</taxon>
        <taxon>Neoptera</taxon>
        <taxon>Endopterygota</taxon>
        <taxon>Lepidoptera</taxon>
        <taxon>Glossata</taxon>
        <taxon>Ditrysia</taxon>
        <taxon>Noctuoidea</taxon>
        <taxon>Noctuidae</taxon>
        <taxon>Plusiinae</taxon>
        <taxon>Chrysodeixis</taxon>
    </lineage>
</organism>
<dbReference type="InterPro" id="IPR036526">
    <property type="entry name" value="C-N_Hydrolase_sf"/>
</dbReference>
<evidence type="ECO:0000256" key="2">
    <source>
        <dbReference type="ARBA" id="ARBA00022801"/>
    </source>
</evidence>